<dbReference type="PANTHER" id="PTHR30575:SF0">
    <property type="entry name" value="XAA-ARG DIPEPTIDASE"/>
    <property type="match status" value="1"/>
</dbReference>
<keyword evidence="1" id="KW-0645">Protease</keyword>
<dbReference type="EMBL" id="RZGY01000002">
    <property type="protein sequence ID" value="RUQ84785.1"/>
    <property type="molecule type" value="Genomic_DNA"/>
</dbReference>
<evidence type="ECO:0000313" key="4">
    <source>
        <dbReference type="Proteomes" id="UP000268291"/>
    </source>
</evidence>
<comment type="caution">
    <text evidence="1">The sequence shown here is derived from an EMBL/GenBank/DDBJ whole genome shotgun (WGS) entry which is preliminary data.</text>
</comment>
<dbReference type="RefSeq" id="WP_106562613.1">
    <property type="nucleotide sequence ID" value="NZ_PYAU01000001.1"/>
</dbReference>
<evidence type="ECO:0000313" key="2">
    <source>
        <dbReference type="EMBL" id="RUQ84785.1"/>
    </source>
</evidence>
<evidence type="ECO:0000313" key="1">
    <source>
        <dbReference type="EMBL" id="PSL37477.1"/>
    </source>
</evidence>
<proteinExistence type="predicted"/>
<sequence length="378" mass="39073">MAVESHDGRFRDAVVAATPTIHEIVDAITAHAELAHEETESAGHLTARLRDAGYTVSEGIVGMPTAFRAELQLGSPGTTVGLIAVYDAPASKNDAGAVEPVHSCGHGPQAGGVIGAALALAAVREQLTGTVVIVGCPADEIHSPRTRELGSGKALAADRGVFDDIDVVLYPHPEFIDTVWPASLWMRRETATVVGIRTLRRDVVSTPLAALAAVSGISEAMDPATLIIESVSMDGDVEESAGMTFTAEFLVFAWTEDELESRVAELHDRLGPATWTSSAAILPVRPDAAVTAVVGDAFTAAGRTFIADPPPLGFATDFGNVSQVARAAIVGVGRGDGWRYHTPQGAEEFAGPAGKDCAVTTAEVLGLSVIRLGAGAAG</sequence>
<dbReference type="InterPro" id="IPR052030">
    <property type="entry name" value="Peptidase_M20/M20A_hydrolases"/>
</dbReference>
<organism evidence="1 3">
    <name type="scientific">Labedella gwakjiensis</name>
    <dbReference type="NCBI Taxonomy" id="390269"/>
    <lineage>
        <taxon>Bacteria</taxon>
        <taxon>Bacillati</taxon>
        <taxon>Actinomycetota</taxon>
        <taxon>Actinomycetes</taxon>
        <taxon>Micrococcales</taxon>
        <taxon>Microbacteriaceae</taxon>
        <taxon>Labedella</taxon>
    </lineage>
</organism>
<dbReference type="SUPFAM" id="SSF53187">
    <property type="entry name" value="Zn-dependent exopeptidases"/>
    <property type="match status" value="1"/>
</dbReference>
<dbReference type="GO" id="GO:0046657">
    <property type="term" value="P:folic acid catabolic process"/>
    <property type="evidence" value="ECO:0007669"/>
    <property type="project" value="TreeGrafter"/>
</dbReference>
<dbReference type="InterPro" id="IPR002933">
    <property type="entry name" value="Peptidase_M20"/>
</dbReference>
<dbReference type="GO" id="GO:0071713">
    <property type="term" value="F:para-aminobenzoyl-glutamate hydrolase activity"/>
    <property type="evidence" value="ECO:0007669"/>
    <property type="project" value="TreeGrafter"/>
</dbReference>
<accession>A0A2P8GU34</accession>
<keyword evidence="4" id="KW-1185">Reference proteome</keyword>
<keyword evidence="1" id="KW-0121">Carboxypeptidase</keyword>
<reference evidence="2 4" key="2">
    <citation type="submission" date="2018-12" db="EMBL/GenBank/DDBJ databases">
        <authorList>
            <person name="hu s."/>
            <person name="Xu Y."/>
            <person name="Xu B."/>
            <person name="Li F."/>
        </authorList>
    </citation>
    <scope>NUCLEOTIDE SEQUENCE [LARGE SCALE GENOMIC DNA]</scope>
    <source>
        <strain evidence="2 4">KSW2-17</strain>
    </source>
</reference>
<reference evidence="1 3" key="1">
    <citation type="submission" date="2018-03" db="EMBL/GenBank/DDBJ databases">
        <title>Genomic Encyclopedia of Archaeal and Bacterial Type Strains, Phase II (KMG-II): from individual species to whole genera.</title>
        <authorList>
            <person name="Goeker M."/>
        </authorList>
    </citation>
    <scope>NUCLEOTIDE SEQUENCE [LARGE SCALE GENOMIC DNA]</scope>
    <source>
        <strain evidence="1 3">DSM 21548</strain>
    </source>
</reference>
<dbReference type="OrthoDB" id="9781032at2"/>
<dbReference type="EMBL" id="PYAU01000001">
    <property type="protein sequence ID" value="PSL37477.1"/>
    <property type="molecule type" value="Genomic_DNA"/>
</dbReference>
<keyword evidence="1" id="KW-0378">Hydrolase</keyword>
<dbReference type="PANTHER" id="PTHR30575">
    <property type="entry name" value="PEPTIDASE M20"/>
    <property type="match status" value="1"/>
</dbReference>
<dbReference type="Proteomes" id="UP000268291">
    <property type="component" value="Unassembled WGS sequence"/>
</dbReference>
<dbReference type="Pfam" id="PF01546">
    <property type="entry name" value="Peptidase_M20"/>
    <property type="match status" value="1"/>
</dbReference>
<gene>
    <name evidence="1" type="ORF">CLV49_1084</name>
    <name evidence="2" type="ORF">ELQ93_14455</name>
</gene>
<dbReference type="GO" id="GO:0005737">
    <property type="term" value="C:cytoplasm"/>
    <property type="evidence" value="ECO:0007669"/>
    <property type="project" value="TreeGrafter"/>
</dbReference>
<dbReference type="AlphaFoldDB" id="A0A2P8GU34"/>
<dbReference type="Proteomes" id="UP000241203">
    <property type="component" value="Unassembled WGS sequence"/>
</dbReference>
<dbReference type="GO" id="GO:0016805">
    <property type="term" value="F:dipeptidase activity"/>
    <property type="evidence" value="ECO:0007669"/>
    <property type="project" value="TreeGrafter"/>
</dbReference>
<evidence type="ECO:0000313" key="3">
    <source>
        <dbReference type="Proteomes" id="UP000241203"/>
    </source>
</evidence>
<dbReference type="GO" id="GO:0004180">
    <property type="term" value="F:carboxypeptidase activity"/>
    <property type="evidence" value="ECO:0007669"/>
    <property type="project" value="UniProtKB-KW"/>
</dbReference>
<dbReference type="Gene3D" id="3.30.70.360">
    <property type="match status" value="1"/>
</dbReference>
<name>A0A2P8GU34_9MICO</name>
<dbReference type="Gene3D" id="3.40.630.10">
    <property type="entry name" value="Zn peptidases"/>
    <property type="match status" value="1"/>
</dbReference>
<protein>
    <submittedName>
        <fullName evidence="2">M20/M25/M40 family metallo-hydrolase</fullName>
    </submittedName>
    <submittedName>
        <fullName evidence="1">Metal-dependent amidase/aminoacylase/carboxypeptidase family protein</fullName>
    </submittedName>
</protein>